<dbReference type="NCBIfam" id="TIGR04197">
    <property type="entry name" value="T7SS_SACOL2603"/>
    <property type="match status" value="1"/>
</dbReference>
<reference evidence="1 3" key="1">
    <citation type="submission" date="2014-05" db="EMBL/GenBank/DDBJ databases">
        <title>Novel Listeriaceae from food processing environments.</title>
        <authorList>
            <person name="den Bakker H.C."/>
        </authorList>
    </citation>
    <scope>NUCLEOTIDE SEQUENCE [LARGE SCALE GENOMIC DNA]</scope>
    <source>
        <strain evidence="1 3">FSL A5-0281</strain>
    </source>
</reference>
<dbReference type="eggNOG" id="ENOG50342F0">
    <property type="taxonomic scope" value="Bacteria"/>
</dbReference>
<dbReference type="Proteomes" id="UP000541735">
    <property type="component" value="Unassembled WGS sequence"/>
</dbReference>
<dbReference type="OrthoDB" id="2361468at2"/>
<evidence type="ECO:0000313" key="2">
    <source>
        <dbReference type="EMBL" id="MBC2176081.1"/>
    </source>
</evidence>
<dbReference type="GeneID" id="58718965"/>
<evidence type="ECO:0000313" key="4">
    <source>
        <dbReference type="Proteomes" id="UP000541735"/>
    </source>
</evidence>
<accession>A0A099W0T4</accession>
<dbReference type="InterPro" id="IPR021477">
    <property type="entry name" value="TVIIS_effector_SACOL2603_fam"/>
</dbReference>
<evidence type="ECO:0000313" key="3">
    <source>
        <dbReference type="Proteomes" id="UP000029844"/>
    </source>
</evidence>
<evidence type="ECO:0000313" key="1">
    <source>
        <dbReference type="EMBL" id="KGL37660.1"/>
    </source>
</evidence>
<dbReference type="AlphaFoldDB" id="A0A099W0T4"/>
<dbReference type="Proteomes" id="UP000029844">
    <property type="component" value="Unassembled WGS sequence"/>
</dbReference>
<reference evidence="2 4" key="2">
    <citation type="submission" date="2020-03" db="EMBL/GenBank/DDBJ databases">
        <title>Soil Listeria distribution.</title>
        <authorList>
            <person name="Liao J."/>
            <person name="Wiedmann M."/>
        </authorList>
    </citation>
    <scope>NUCLEOTIDE SEQUENCE [LARGE SCALE GENOMIC DNA]</scope>
    <source>
        <strain evidence="2 4">FSL L7-0259</strain>
    </source>
</reference>
<name>A0A099W0T4_9LIST</name>
<organism evidence="1 3">
    <name type="scientific">Listeria booriae</name>
    <dbReference type="NCBI Taxonomy" id="1552123"/>
    <lineage>
        <taxon>Bacteria</taxon>
        <taxon>Bacillati</taxon>
        <taxon>Bacillota</taxon>
        <taxon>Bacilli</taxon>
        <taxon>Bacillales</taxon>
        <taxon>Listeriaceae</taxon>
        <taxon>Listeria</taxon>
    </lineage>
</organism>
<proteinExistence type="predicted"/>
<dbReference type="EMBL" id="JAARYD010000002">
    <property type="protein sequence ID" value="MBC2176081.1"/>
    <property type="molecule type" value="Genomic_DNA"/>
</dbReference>
<dbReference type="RefSeq" id="WP_036088438.1">
    <property type="nucleotide sequence ID" value="NZ_CBCSHQ010000016.1"/>
</dbReference>
<dbReference type="STRING" id="1552123.EP57_16680"/>
<gene>
    <name evidence="1" type="ORF">EP57_16680</name>
    <name evidence="2" type="ORF">HCB27_05615</name>
</gene>
<sequence length="95" mass="10547">MSKKIQLPSGRLSEHAKEIGSSANNISFDLRPNMSYSTSSARQLVQSSMDAGNMIKAMPEAFNKDVQNLKNVEQAFVASEKKMADMWSKALHLDK</sequence>
<comment type="caution">
    <text evidence="1">The sequence shown here is derived from an EMBL/GenBank/DDBJ whole genome shotgun (WGS) entry which is preliminary data.</text>
</comment>
<dbReference type="EMBL" id="JNFA01000031">
    <property type="protein sequence ID" value="KGL37660.1"/>
    <property type="molecule type" value="Genomic_DNA"/>
</dbReference>
<protein>
    <submittedName>
        <fullName evidence="2">TIGR04197 family type VII secretion effector</fullName>
    </submittedName>
</protein>
<keyword evidence="3" id="KW-1185">Reference proteome</keyword>